<dbReference type="OrthoDB" id="588053at2759"/>
<dbReference type="Pfam" id="PF12442">
    <property type="entry name" value="DUF3681"/>
    <property type="match status" value="1"/>
</dbReference>
<dbReference type="InterPro" id="IPR036322">
    <property type="entry name" value="WD40_repeat_dom_sf"/>
</dbReference>
<dbReference type="SMART" id="SM00320">
    <property type="entry name" value="WD40"/>
    <property type="match status" value="4"/>
</dbReference>
<dbReference type="GO" id="GO:0030126">
    <property type="term" value="C:COPI vesicle coat"/>
    <property type="evidence" value="ECO:0007669"/>
    <property type="project" value="TreeGrafter"/>
</dbReference>
<feature type="compositionally biased region" description="Basic and acidic residues" evidence="4">
    <location>
        <begin position="174"/>
        <end position="190"/>
    </location>
</feature>
<dbReference type="InterPro" id="IPR001680">
    <property type="entry name" value="WD40_rpt"/>
</dbReference>
<evidence type="ECO:0000313" key="5">
    <source>
        <dbReference type="EMBL" id="CAD6262129.1"/>
    </source>
</evidence>
<reference evidence="5" key="1">
    <citation type="submission" date="2020-10" db="EMBL/GenBank/DDBJ databases">
        <authorList>
            <person name="Han B."/>
            <person name="Lu T."/>
            <person name="Zhao Q."/>
            <person name="Huang X."/>
            <person name="Zhao Y."/>
        </authorList>
    </citation>
    <scope>NUCLEOTIDE SEQUENCE</scope>
</reference>
<dbReference type="PROSITE" id="PS50082">
    <property type="entry name" value="WD_REPEATS_2"/>
    <property type="match status" value="2"/>
</dbReference>
<dbReference type="SUPFAM" id="SSF50978">
    <property type="entry name" value="WD40 repeat-like"/>
    <property type="match status" value="1"/>
</dbReference>
<dbReference type="AlphaFoldDB" id="A0A811QSQ8"/>
<accession>A0A811QSQ8</accession>
<sequence length="707" mass="78419">MADVLSFLKTILEAGFKVTSALEKADHNAEDCRRIRELLHTLSAIAKYLELEDNTMGDTTKGLEEALQRASKIVSKCERKTLVSRAFKADDIADKLRGVCIDILLNLNAVLLVNVVDIKKILTHNSSMLAKLLEICAAYPDVHLRRREMDRLVQTYLNSTDNTRSQNKNKRKTKETVVARPEFKTEKDNAPMDSKVPRASLSDGSDKSIPVKSVIGQGGPSIVNKAHSSNPTGGDGSSKKKKKEIKRVDGPNTTRPQVKIETNNEPADRKGPRASLSVCSAKSTALKSVIGQGGPSIVYKIISRLSENMTAVTSIDVHPTKTWIVMSYEGGKVSIWDYQEKKTVMELQVNEVPGKFARLAHDISQNFKETGVPHSVCSAKFIARGKWLVVGNGDGYIYVYACTDTKLKEAKKFRAHGNSVDLLAVHPTKPYLLSSSAHGKTIKLWDWSSDPSMDWVRLKTFDVKPTYPDGVHSLKFKPRDTNTFACVTYENKVKAGNIENSSRLTTKLMGPFKADYCFSHNHLHLMVTLSPTSAEVQILDLETRKVYHTLSLGGRKSKTTCIACHPTLPILVTTLDDGTVCFWDAITYRLEQTVQITDSRALDLVFIADINDTARLVVKFESMMIHHGMQALLCFGLVEALVGFYVSCDPPHRRAIGMTTLCISLLPRGGSNVRAVGAQAPYPLELQELKEEKGDEEEEWTPEKEGI</sequence>
<dbReference type="Gene3D" id="1.20.930.20">
    <property type="entry name" value="Adaptor protein Cbl, N-terminal domain"/>
    <property type="match status" value="1"/>
</dbReference>
<organism evidence="5 6">
    <name type="scientific">Miscanthus lutarioriparius</name>
    <dbReference type="NCBI Taxonomy" id="422564"/>
    <lineage>
        <taxon>Eukaryota</taxon>
        <taxon>Viridiplantae</taxon>
        <taxon>Streptophyta</taxon>
        <taxon>Embryophyta</taxon>
        <taxon>Tracheophyta</taxon>
        <taxon>Spermatophyta</taxon>
        <taxon>Magnoliopsida</taxon>
        <taxon>Liliopsida</taxon>
        <taxon>Poales</taxon>
        <taxon>Poaceae</taxon>
        <taxon>PACMAD clade</taxon>
        <taxon>Panicoideae</taxon>
        <taxon>Andropogonodae</taxon>
        <taxon>Andropogoneae</taxon>
        <taxon>Saccharinae</taxon>
        <taxon>Miscanthus</taxon>
    </lineage>
</organism>
<dbReference type="EMBL" id="CAJGYO010000012">
    <property type="protein sequence ID" value="CAD6262129.1"/>
    <property type="molecule type" value="Genomic_DNA"/>
</dbReference>
<gene>
    <name evidence="5" type="ORF">NCGR_LOCUS45509</name>
</gene>
<evidence type="ECO:0000256" key="4">
    <source>
        <dbReference type="SAM" id="MobiDB-lite"/>
    </source>
</evidence>
<evidence type="ECO:0000256" key="3">
    <source>
        <dbReference type="PROSITE-ProRule" id="PRU00221"/>
    </source>
</evidence>
<keyword evidence="2" id="KW-0677">Repeat</keyword>
<feature type="region of interest" description="Disordered" evidence="4">
    <location>
        <begin position="156"/>
        <end position="274"/>
    </location>
</feature>
<dbReference type="GO" id="GO:0006891">
    <property type="term" value="P:intra-Golgi vesicle-mediated transport"/>
    <property type="evidence" value="ECO:0007669"/>
    <property type="project" value="TreeGrafter"/>
</dbReference>
<dbReference type="GO" id="GO:0007166">
    <property type="term" value="P:cell surface receptor signaling pathway"/>
    <property type="evidence" value="ECO:0007669"/>
    <property type="project" value="InterPro"/>
</dbReference>
<dbReference type="InterPro" id="IPR015943">
    <property type="entry name" value="WD40/YVTN_repeat-like_dom_sf"/>
</dbReference>
<evidence type="ECO:0000256" key="2">
    <source>
        <dbReference type="ARBA" id="ARBA00022737"/>
    </source>
</evidence>
<dbReference type="Gene3D" id="2.130.10.10">
    <property type="entry name" value="YVTN repeat-like/Quinoprotein amine dehydrogenase"/>
    <property type="match status" value="1"/>
</dbReference>
<dbReference type="InterPro" id="IPR059179">
    <property type="entry name" value="MLKL-like_MCAfunc"/>
</dbReference>
<dbReference type="CDD" id="cd21037">
    <property type="entry name" value="MLKL_NTD"/>
    <property type="match status" value="1"/>
</dbReference>
<dbReference type="GO" id="GO:0006888">
    <property type="term" value="P:endoplasmic reticulum to Golgi vesicle-mediated transport"/>
    <property type="evidence" value="ECO:0007669"/>
    <property type="project" value="TreeGrafter"/>
</dbReference>
<dbReference type="InterPro" id="IPR050844">
    <property type="entry name" value="Coatomer_complex_subunit"/>
</dbReference>
<protein>
    <submittedName>
        <fullName evidence="5">Uncharacterized protein</fullName>
    </submittedName>
</protein>
<dbReference type="Pfam" id="PF00400">
    <property type="entry name" value="WD40"/>
    <property type="match status" value="3"/>
</dbReference>
<dbReference type="InterPro" id="IPR022149">
    <property type="entry name" value="DUF3681"/>
</dbReference>
<dbReference type="GO" id="GO:0006886">
    <property type="term" value="P:intracellular protein transport"/>
    <property type="evidence" value="ECO:0007669"/>
    <property type="project" value="TreeGrafter"/>
</dbReference>
<dbReference type="PANTHER" id="PTHR19876">
    <property type="entry name" value="COATOMER"/>
    <property type="match status" value="1"/>
</dbReference>
<feature type="compositionally biased region" description="Polar residues" evidence="4">
    <location>
        <begin position="156"/>
        <end position="166"/>
    </location>
</feature>
<feature type="region of interest" description="Disordered" evidence="4">
    <location>
        <begin position="688"/>
        <end position="707"/>
    </location>
</feature>
<evidence type="ECO:0000256" key="1">
    <source>
        <dbReference type="ARBA" id="ARBA00022574"/>
    </source>
</evidence>
<evidence type="ECO:0000313" key="6">
    <source>
        <dbReference type="Proteomes" id="UP000604825"/>
    </source>
</evidence>
<keyword evidence="1 3" id="KW-0853">WD repeat</keyword>
<dbReference type="GO" id="GO:0006890">
    <property type="term" value="P:retrograde vesicle-mediated transport, Golgi to endoplasmic reticulum"/>
    <property type="evidence" value="ECO:0007669"/>
    <property type="project" value="TreeGrafter"/>
</dbReference>
<keyword evidence="6" id="KW-1185">Reference proteome</keyword>
<feature type="repeat" description="WD" evidence="3">
    <location>
        <begin position="305"/>
        <end position="346"/>
    </location>
</feature>
<feature type="compositionally biased region" description="Polar residues" evidence="4">
    <location>
        <begin position="251"/>
        <end position="265"/>
    </location>
</feature>
<name>A0A811QSQ8_9POAL</name>
<feature type="repeat" description="WD" evidence="3">
    <location>
        <begin position="413"/>
        <end position="446"/>
    </location>
</feature>
<comment type="caution">
    <text evidence="5">The sequence shown here is derived from an EMBL/GenBank/DDBJ whole genome shotgun (WGS) entry which is preliminary data.</text>
</comment>
<dbReference type="Proteomes" id="UP000604825">
    <property type="component" value="Unassembled WGS sequence"/>
</dbReference>
<proteinExistence type="predicted"/>
<dbReference type="PANTHER" id="PTHR19876:SF70">
    <property type="entry name" value="COATOMER WD ASSOCIATED REGION DOMAIN-CONTAINING PROTEIN"/>
    <property type="match status" value="1"/>
</dbReference>
<dbReference type="InterPro" id="IPR036537">
    <property type="entry name" value="Adaptor_Cbl_N_dom_sf"/>
</dbReference>